<evidence type="ECO:0000256" key="9">
    <source>
        <dbReference type="ARBA" id="ARBA00023136"/>
    </source>
</evidence>
<feature type="compositionally biased region" description="Low complexity" evidence="12">
    <location>
        <begin position="73"/>
        <end position="84"/>
    </location>
</feature>
<feature type="transmembrane region" description="Helical" evidence="13">
    <location>
        <begin position="220"/>
        <end position="238"/>
    </location>
</feature>
<dbReference type="NCBIfam" id="TIGR01473">
    <property type="entry name" value="cyoE_ctaB"/>
    <property type="match status" value="1"/>
</dbReference>
<dbReference type="Gene3D" id="1.10.357.140">
    <property type="entry name" value="UbiA prenyltransferase"/>
    <property type="match status" value="1"/>
</dbReference>
<dbReference type="CDD" id="cd13957">
    <property type="entry name" value="PT_UbiA_Cox10"/>
    <property type="match status" value="1"/>
</dbReference>
<evidence type="ECO:0000256" key="11">
    <source>
        <dbReference type="PIRNR" id="PIRNR001773"/>
    </source>
</evidence>
<keyword evidence="7 11" id="KW-0496">Mitochondrion</keyword>
<feature type="transmembrane region" description="Helical" evidence="13">
    <location>
        <begin position="250"/>
        <end position="271"/>
    </location>
</feature>
<name>A0A1Y2C820_9FUNG</name>
<proteinExistence type="inferred from homology"/>
<organism evidence="14 15">
    <name type="scientific">Rhizoclosmatium globosum</name>
    <dbReference type="NCBI Taxonomy" id="329046"/>
    <lineage>
        <taxon>Eukaryota</taxon>
        <taxon>Fungi</taxon>
        <taxon>Fungi incertae sedis</taxon>
        <taxon>Chytridiomycota</taxon>
        <taxon>Chytridiomycota incertae sedis</taxon>
        <taxon>Chytridiomycetes</taxon>
        <taxon>Chytridiales</taxon>
        <taxon>Chytriomycetaceae</taxon>
        <taxon>Rhizoclosmatium</taxon>
    </lineage>
</organism>
<evidence type="ECO:0000313" key="14">
    <source>
        <dbReference type="EMBL" id="ORY43047.1"/>
    </source>
</evidence>
<dbReference type="PIRSF" id="PIRSF001773">
    <property type="entry name" value="COX10"/>
    <property type="match status" value="1"/>
</dbReference>
<evidence type="ECO:0000256" key="4">
    <source>
        <dbReference type="ARBA" id="ARBA00022692"/>
    </source>
</evidence>
<keyword evidence="9 11" id="KW-0472">Membrane</keyword>
<dbReference type="STRING" id="329046.A0A1Y2C820"/>
<evidence type="ECO:0000256" key="8">
    <source>
        <dbReference type="ARBA" id="ARBA00023133"/>
    </source>
</evidence>
<dbReference type="AlphaFoldDB" id="A0A1Y2C820"/>
<dbReference type="GO" id="GO:0031966">
    <property type="term" value="C:mitochondrial membrane"/>
    <property type="evidence" value="ECO:0007669"/>
    <property type="project" value="UniProtKB-SubCell"/>
</dbReference>
<feature type="compositionally biased region" description="Pro residues" evidence="12">
    <location>
        <begin position="55"/>
        <end position="65"/>
    </location>
</feature>
<keyword evidence="8 11" id="KW-0350">Heme biosynthesis</keyword>
<dbReference type="EMBL" id="MCGO01000026">
    <property type="protein sequence ID" value="ORY43047.1"/>
    <property type="molecule type" value="Genomic_DNA"/>
</dbReference>
<dbReference type="Proteomes" id="UP000193642">
    <property type="component" value="Unassembled WGS sequence"/>
</dbReference>
<dbReference type="GO" id="GO:0006784">
    <property type="term" value="P:heme A biosynthetic process"/>
    <property type="evidence" value="ECO:0007669"/>
    <property type="project" value="TreeGrafter"/>
</dbReference>
<comment type="subcellular location">
    <subcellularLocation>
        <location evidence="1">Mitochondrion membrane</location>
        <topology evidence="1">Multi-pass membrane protein</topology>
    </subcellularLocation>
</comment>
<accession>A0A1Y2C820</accession>
<keyword evidence="6 13" id="KW-1133">Transmembrane helix</keyword>
<feature type="region of interest" description="Disordered" evidence="12">
    <location>
        <begin position="55"/>
        <end position="85"/>
    </location>
</feature>
<gene>
    <name evidence="14" type="ORF">BCR33DRAFT_717779</name>
</gene>
<dbReference type="InterPro" id="IPR016315">
    <property type="entry name" value="Protohaem_IX_farnesylTrfase_mt"/>
</dbReference>
<evidence type="ECO:0000256" key="2">
    <source>
        <dbReference type="ARBA" id="ARBA00016335"/>
    </source>
</evidence>
<evidence type="ECO:0000256" key="12">
    <source>
        <dbReference type="SAM" id="MobiDB-lite"/>
    </source>
</evidence>
<feature type="transmembrane region" description="Helical" evidence="13">
    <location>
        <begin position="351"/>
        <end position="369"/>
    </location>
</feature>
<comment type="similarity">
    <text evidence="11">Belongs to the ubiA prenyltransferase family.</text>
</comment>
<evidence type="ECO:0000256" key="7">
    <source>
        <dbReference type="ARBA" id="ARBA00023128"/>
    </source>
</evidence>
<feature type="transmembrane region" description="Helical" evidence="13">
    <location>
        <begin position="103"/>
        <end position="120"/>
    </location>
</feature>
<feature type="transmembrane region" description="Helical" evidence="13">
    <location>
        <begin position="126"/>
        <end position="146"/>
    </location>
</feature>
<dbReference type="InterPro" id="IPR000537">
    <property type="entry name" value="UbiA_prenyltransferase"/>
</dbReference>
<keyword evidence="4 13" id="KW-0812">Transmembrane</keyword>
<comment type="caution">
    <text evidence="14">The sequence shown here is derived from an EMBL/GenBank/DDBJ whole genome shotgun (WGS) entry which is preliminary data.</text>
</comment>
<sequence>MTHCWTRLRLAGACIRPTSPFTLQSAPRITRTLYPASVTNIVRLYAAAPSPTPAAQPASAIPPTPSTVQPSNASATASPELPSSASPPSPSFSLATYASLAKARLAALVVLTTMAGYAVAPMAVTLPTLLATTAGTALCVASANSLNQWVEAPYDAQMKRTRTRVLVTHTVSGFHAFSFGIASGIAGFGTLYAFVNPITAVLGLANIVLYAGVYTPMKRFSIYNTWVGALVGAIPPIMGWTACTGTLDAGAIFMGAILFAWQFPHFNALSWNLRADYSKAGYHMMSVTDPALNARVSLRYAAALIPLCAVAPVVGISSWTFVAASSVVNGAFFVTAYRFWKNSNDKTARELFFMSLLHLPVLLGLLMVFKL</sequence>
<evidence type="ECO:0000256" key="1">
    <source>
        <dbReference type="ARBA" id="ARBA00004225"/>
    </source>
</evidence>
<dbReference type="InterPro" id="IPR044878">
    <property type="entry name" value="UbiA_sf"/>
</dbReference>
<dbReference type="HAMAP" id="MF_00154">
    <property type="entry name" value="CyoE_CtaB"/>
    <property type="match status" value="1"/>
</dbReference>
<dbReference type="PANTHER" id="PTHR43448">
    <property type="entry name" value="PROTOHEME IX FARNESYLTRANSFERASE, MITOCHONDRIAL"/>
    <property type="match status" value="1"/>
</dbReference>
<evidence type="ECO:0000256" key="10">
    <source>
        <dbReference type="ARBA" id="ARBA00030253"/>
    </source>
</evidence>
<dbReference type="OrthoDB" id="5211at2759"/>
<feature type="transmembrane region" description="Helical" evidence="13">
    <location>
        <begin position="194"/>
        <end position="213"/>
    </location>
</feature>
<dbReference type="Pfam" id="PF01040">
    <property type="entry name" value="UbiA"/>
    <property type="match status" value="1"/>
</dbReference>
<dbReference type="PANTHER" id="PTHR43448:SF2">
    <property type="entry name" value="PROTOHEME IX FARNESYLTRANSFERASE, MITOCHONDRIAL"/>
    <property type="match status" value="1"/>
</dbReference>
<keyword evidence="15" id="KW-1185">Reference proteome</keyword>
<dbReference type="GO" id="GO:0008495">
    <property type="term" value="F:protoheme IX farnesyltransferase activity"/>
    <property type="evidence" value="ECO:0007669"/>
    <property type="project" value="InterPro"/>
</dbReference>
<evidence type="ECO:0000313" key="15">
    <source>
        <dbReference type="Proteomes" id="UP000193642"/>
    </source>
</evidence>
<feature type="transmembrane region" description="Helical" evidence="13">
    <location>
        <begin position="166"/>
        <end position="188"/>
    </location>
</feature>
<reference evidence="14 15" key="1">
    <citation type="submission" date="2016-07" db="EMBL/GenBank/DDBJ databases">
        <title>Pervasive Adenine N6-methylation of Active Genes in Fungi.</title>
        <authorList>
            <consortium name="DOE Joint Genome Institute"/>
            <person name="Mondo S.J."/>
            <person name="Dannebaum R.O."/>
            <person name="Kuo R.C."/>
            <person name="Labutti K."/>
            <person name="Haridas S."/>
            <person name="Kuo A."/>
            <person name="Salamov A."/>
            <person name="Ahrendt S.R."/>
            <person name="Lipzen A."/>
            <person name="Sullivan W."/>
            <person name="Andreopoulos W.B."/>
            <person name="Clum A."/>
            <person name="Lindquist E."/>
            <person name="Daum C."/>
            <person name="Ramamoorthy G.K."/>
            <person name="Gryganskyi A."/>
            <person name="Culley D."/>
            <person name="Magnuson J.K."/>
            <person name="James T.Y."/>
            <person name="O'Malley M.A."/>
            <person name="Stajich J.E."/>
            <person name="Spatafora J.W."/>
            <person name="Visel A."/>
            <person name="Grigoriev I.V."/>
        </authorList>
    </citation>
    <scope>NUCLEOTIDE SEQUENCE [LARGE SCALE GENOMIC DNA]</scope>
    <source>
        <strain evidence="14 15">JEL800</strain>
    </source>
</reference>
<protein>
    <recommendedName>
        <fullName evidence="2 11">Protoheme IX farnesyltransferase, mitochondrial</fullName>
        <ecNumber evidence="11">2.5.1.-</ecNumber>
    </recommendedName>
    <alternativeName>
        <fullName evidence="10 11">Heme O synthase</fullName>
    </alternativeName>
</protein>
<dbReference type="InterPro" id="IPR006369">
    <property type="entry name" value="Protohaem_IX_farnesylTrfase"/>
</dbReference>
<feature type="transmembrane region" description="Helical" evidence="13">
    <location>
        <begin position="292"/>
        <end position="313"/>
    </location>
</feature>
<dbReference type="FunFam" id="1.10.357.140:FF:000004">
    <property type="entry name" value="Protoheme IX farnesyltransferase, mitochondrial"/>
    <property type="match status" value="1"/>
</dbReference>
<feature type="transmembrane region" description="Helical" evidence="13">
    <location>
        <begin position="319"/>
        <end position="339"/>
    </location>
</feature>
<comment type="function">
    <text evidence="11">Converts protoheme IX and farnesyl diphosphate to heme O.</text>
</comment>
<evidence type="ECO:0000256" key="13">
    <source>
        <dbReference type="SAM" id="Phobius"/>
    </source>
</evidence>
<keyword evidence="5" id="KW-0809">Transit peptide</keyword>
<keyword evidence="3 11" id="KW-0808">Transferase</keyword>
<dbReference type="EC" id="2.5.1.-" evidence="11"/>
<evidence type="ECO:0000256" key="5">
    <source>
        <dbReference type="ARBA" id="ARBA00022946"/>
    </source>
</evidence>
<evidence type="ECO:0000256" key="6">
    <source>
        <dbReference type="ARBA" id="ARBA00022989"/>
    </source>
</evidence>
<evidence type="ECO:0000256" key="3">
    <source>
        <dbReference type="ARBA" id="ARBA00022679"/>
    </source>
</evidence>